<feature type="binding site" evidence="6">
    <location>
        <position position="89"/>
    </location>
    <ligand>
        <name>(6S)-5-formyl-5,6,7,8-tetrahydrofolate</name>
        <dbReference type="ChEBI" id="CHEBI:57457"/>
    </ligand>
</feature>
<dbReference type="InterPro" id="IPR018948">
    <property type="entry name" value="GTP-bd_TrmE_N"/>
</dbReference>
<keyword evidence="4 6" id="KW-0630">Potassium</keyword>
<organism evidence="11 12">
    <name type="scientific">Candidatus Scalindua arabica</name>
    <dbReference type="NCBI Taxonomy" id="1127984"/>
    <lineage>
        <taxon>Bacteria</taxon>
        <taxon>Pseudomonadati</taxon>
        <taxon>Planctomycetota</taxon>
        <taxon>Candidatus Brocadiia</taxon>
        <taxon>Candidatus Brocadiales</taxon>
        <taxon>Candidatus Scalinduaceae</taxon>
        <taxon>Candidatus Scalindua</taxon>
    </lineage>
</organism>
<evidence type="ECO:0000313" key="11">
    <source>
        <dbReference type="EMBL" id="MBS1258851.1"/>
    </source>
</evidence>
<feature type="binding site" evidence="6">
    <location>
        <position position="270"/>
    </location>
    <ligand>
        <name>K(+)</name>
        <dbReference type="ChEBI" id="CHEBI:29103"/>
    </ligand>
</feature>
<dbReference type="InterPro" id="IPR027368">
    <property type="entry name" value="MnmE_dom2"/>
</dbReference>
<keyword evidence="6" id="KW-0963">Cytoplasm</keyword>
<dbReference type="EC" id="3.6.-.-" evidence="6"/>
<accession>A0A941W5J7</accession>
<comment type="function">
    <text evidence="6">Exhibits a very high intrinsic GTPase hydrolysis rate. Involved in the addition of a carboxymethylaminomethyl (cmnm) group at the wobble position (U34) of certain tRNAs, forming tRNA-cmnm(5)s(2)U34.</text>
</comment>
<dbReference type="Proteomes" id="UP000722750">
    <property type="component" value="Unassembled WGS sequence"/>
</dbReference>
<dbReference type="Pfam" id="PF12631">
    <property type="entry name" value="MnmE_helical"/>
    <property type="match status" value="1"/>
</dbReference>
<dbReference type="HAMAP" id="MF_00379">
    <property type="entry name" value="GTPase_MnmE"/>
    <property type="match status" value="1"/>
</dbReference>
<evidence type="ECO:0000259" key="9">
    <source>
        <dbReference type="Pfam" id="PF10396"/>
    </source>
</evidence>
<keyword evidence="3 6" id="KW-0547">Nucleotide-binding</keyword>
<evidence type="ECO:0000256" key="5">
    <source>
        <dbReference type="ARBA" id="ARBA00023134"/>
    </source>
</evidence>
<comment type="cofactor">
    <cofactor evidence="6">
        <name>K(+)</name>
        <dbReference type="ChEBI" id="CHEBI:29103"/>
    </cofactor>
    <text evidence="6">Binds 1 potassium ion per subunit.</text>
</comment>
<protein>
    <recommendedName>
        <fullName evidence="6">tRNA modification GTPase MnmE</fullName>
        <ecNumber evidence="6">3.6.-.-</ecNumber>
    </recommendedName>
</protein>
<dbReference type="NCBIfam" id="TIGR00231">
    <property type="entry name" value="small_GTP"/>
    <property type="match status" value="1"/>
</dbReference>
<feature type="binding site" evidence="6">
    <location>
        <position position="25"/>
    </location>
    <ligand>
        <name>(6S)-5-formyl-5,6,7,8-tetrahydrofolate</name>
        <dbReference type="ChEBI" id="CHEBI:57457"/>
    </ligand>
</feature>
<name>A0A941W5J7_9BACT</name>
<evidence type="ECO:0000256" key="4">
    <source>
        <dbReference type="ARBA" id="ARBA00022958"/>
    </source>
</evidence>
<evidence type="ECO:0000256" key="2">
    <source>
        <dbReference type="ARBA" id="ARBA00022694"/>
    </source>
</evidence>
<dbReference type="InterPro" id="IPR031168">
    <property type="entry name" value="G_TrmE"/>
</dbReference>
<dbReference type="GO" id="GO:0030488">
    <property type="term" value="P:tRNA methylation"/>
    <property type="evidence" value="ECO:0007669"/>
    <property type="project" value="TreeGrafter"/>
</dbReference>
<dbReference type="SUPFAM" id="SSF52540">
    <property type="entry name" value="P-loop containing nucleoside triphosphate hydrolases"/>
    <property type="match status" value="1"/>
</dbReference>
<dbReference type="InterPro" id="IPR025867">
    <property type="entry name" value="MnmE_helical"/>
</dbReference>
<comment type="subcellular location">
    <subcellularLocation>
        <location evidence="6">Cytoplasm</location>
    </subcellularLocation>
</comment>
<dbReference type="InterPro" id="IPR006073">
    <property type="entry name" value="GTP-bd"/>
</dbReference>
<dbReference type="InterPro" id="IPR004520">
    <property type="entry name" value="GTPase_MnmE"/>
</dbReference>
<feature type="binding site" evidence="6">
    <location>
        <position position="274"/>
    </location>
    <ligand>
        <name>Mg(2+)</name>
        <dbReference type="ChEBI" id="CHEBI:18420"/>
    </ligand>
</feature>
<sequence>MSFGLSDTILAVSTPSGRSLKVIIRLSGKDVFSCLESIFTPGDGEKITLEEGFSSCHGHIYLESEKIRIPACIYIMKSPNSYTREDIIEIHTFGSPPLLEMLTETLLSSGSENVCRENRGEAVRSIRTAEPGEFTKRAFLNGRISLAEAESVLRIIRSRTDSELLMAVSNLKGRLTECMNNIQEELVNLCARIEAAIDFLDQDIELITLDETKKQLEYIKEKLYIVAGSRQKPRIPHYGVKTVLVGWPNAGKSSLFNKLLNHSRAIVTRVRGTTRDTLEADMDLEGINFRIIDTAGIAYGKGEPARIGTGGLESVIEQRTYGSIDTAQIVVFVIDGCMNLSSEQIKFFDSITTGSKIIVINKIDLQQKTCYADLPSKMKTFPVVKTSVLTDEGLNELKKTIASAVFEDNIDLSASDAVFTTRQRVVVSRVLDILGQISTLLDEGIGYELVAIDLRRALDAIGEVTGEVLTDDILDRIFSEFCIGK</sequence>
<gene>
    <name evidence="6" type="primary">mnmE</name>
    <name evidence="6" type="synonym">trmE</name>
    <name evidence="11" type="ORF">MAG551_01915</name>
</gene>
<comment type="subunit">
    <text evidence="6">Homodimer. Heterotetramer of two MnmE and two MnmG subunits.</text>
</comment>
<feature type="binding site" evidence="6">
    <location>
        <begin position="293"/>
        <end position="296"/>
    </location>
    <ligand>
        <name>GTP</name>
        <dbReference type="ChEBI" id="CHEBI:37565"/>
    </ligand>
</feature>
<dbReference type="Gene3D" id="3.30.1360.120">
    <property type="entry name" value="Probable tRNA modification gtpase trme, domain 1"/>
    <property type="match status" value="1"/>
</dbReference>
<proteinExistence type="inferred from homology"/>
<feature type="binding site" evidence="6">
    <location>
        <position position="485"/>
    </location>
    <ligand>
        <name>(6S)-5-formyl-5,6,7,8-tetrahydrofolate</name>
        <dbReference type="ChEBI" id="CHEBI:57457"/>
    </ligand>
</feature>
<dbReference type="Pfam" id="PF01926">
    <property type="entry name" value="MMR_HSR1"/>
    <property type="match status" value="1"/>
</dbReference>
<dbReference type="InterPro" id="IPR005225">
    <property type="entry name" value="Small_GTP-bd"/>
</dbReference>
<feature type="binding site" evidence="6">
    <location>
        <position position="268"/>
    </location>
    <ligand>
        <name>K(+)</name>
        <dbReference type="ChEBI" id="CHEBI:29103"/>
    </ligand>
</feature>
<evidence type="ECO:0000259" key="8">
    <source>
        <dbReference type="Pfam" id="PF01926"/>
    </source>
</evidence>
<evidence type="ECO:0000256" key="1">
    <source>
        <dbReference type="ARBA" id="ARBA00011043"/>
    </source>
</evidence>
<evidence type="ECO:0000313" key="12">
    <source>
        <dbReference type="Proteomes" id="UP000722750"/>
    </source>
</evidence>
<feature type="binding site" evidence="6">
    <location>
        <begin position="268"/>
        <end position="274"/>
    </location>
    <ligand>
        <name>GTP</name>
        <dbReference type="ChEBI" id="CHEBI:37565"/>
    </ligand>
</feature>
<comment type="caution">
    <text evidence="6">Lacks conserved residue(s) required for the propagation of feature annotation.</text>
</comment>
<dbReference type="CDD" id="cd14858">
    <property type="entry name" value="TrmE_N"/>
    <property type="match status" value="1"/>
</dbReference>
<dbReference type="Gene3D" id="3.40.50.300">
    <property type="entry name" value="P-loop containing nucleotide triphosphate hydrolases"/>
    <property type="match status" value="1"/>
</dbReference>
<keyword evidence="6" id="KW-0460">Magnesium</keyword>
<evidence type="ECO:0000259" key="10">
    <source>
        <dbReference type="Pfam" id="PF12631"/>
    </source>
</evidence>
<feature type="binding site" evidence="6">
    <location>
        <position position="143"/>
    </location>
    <ligand>
        <name>(6S)-5-formyl-5,6,7,8-tetrahydrofolate</name>
        <dbReference type="ChEBI" id="CHEBI:57457"/>
    </ligand>
</feature>
<evidence type="ECO:0000256" key="6">
    <source>
        <dbReference type="HAMAP-Rule" id="MF_00379"/>
    </source>
</evidence>
<feature type="binding site" evidence="6">
    <location>
        <position position="273"/>
    </location>
    <ligand>
        <name>K(+)</name>
        <dbReference type="ChEBI" id="CHEBI:29103"/>
    </ligand>
</feature>
<keyword evidence="6" id="KW-0479">Metal-binding</keyword>
<keyword evidence="6" id="KW-0378">Hydrolase</keyword>
<dbReference type="PANTHER" id="PTHR42714:SF2">
    <property type="entry name" value="TRNA MODIFICATION GTPASE GTPBP3, MITOCHONDRIAL"/>
    <property type="match status" value="1"/>
</dbReference>
<dbReference type="AlphaFoldDB" id="A0A941W5J7"/>
<comment type="similarity">
    <text evidence="1 6 7">Belongs to the TRAFAC class TrmE-Era-EngA-EngB-Septin-like GTPase superfamily. TrmE GTPase family.</text>
</comment>
<comment type="caution">
    <text evidence="11">The sequence shown here is derived from an EMBL/GenBank/DDBJ whole genome shotgun (WGS) entry which is preliminary data.</text>
</comment>
<dbReference type="InterPro" id="IPR027266">
    <property type="entry name" value="TrmE/GcvT-like"/>
</dbReference>
<dbReference type="GO" id="GO:0003924">
    <property type="term" value="F:GTPase activity"/>
    <property type="evidence" value="ECO:0007669"/>
    <property type="project" value="UniProtKB-UniRule"/>
</dbReference>
<dbReference type="InterPro" id="IPR027417">
    <property type="entry name" value="P-loop_NTPase"/>
</dbReference>
<evidence type="ECO:0000256" key="7">
    <source>
        <dbReference type="RuleBase" id="RU003313"/>
    </source>
</evidence>
<feature type="domain" description="GTP-binding protein TrmE N-terminal" evidence="9">
    <location>
        <begin position="8"/>
        <end position="143"/>
    </location>
</feature>
<feature type="binding site" evidence="6">
    <location>
        <begin position="249"/>
        <end position="254"/>
    </location>
    <ligand>
        <name>GTP</name>
        <dbReference type="ChEBI" id="CHEBI:37565"/>
    </ligand>
</feature>
<dbReference type="GO" id="GO:0005829">
    <property type="term" value="C:cytosol"/>
    <property type="evidence" value="ECO:0007669"/>
    <property type="project" value="TreeGrafter"/>
</dbReference>
<keyword evidence="5 6" id="KW-0342">GTP-binding</keyword>
<feature type="domain" description="MnmE helical" evidence="10">
    <location>
        <begin position="146"/>
        <end position="482"/>
    </location>
</feature>
<evidence type="ECO:0000256" key="3">
    <source>
        <dbReference type="ARBA" id="ARBA00022741"/>
    </source>
</evidence>
<dbReference type="PANTHER" id="PTHR42714">
    <property type="entry name" value="TRNA MODIFICATION GTPASE GTPBP3"/>
    <property type="match status" value="1"/>
</dbReference>
<dbReference type="SUPFAM" id="SSF103025">
    <property type="entry name" value="Folate-binding domain"/>
    <property type="match status" value="1"/>
</dbReference>
<dbReference type="EMBL" id="JAANXD010000075">
    <property type="protein sequence ID" value="MBS1258851.1"/>
    <property type="molecule type" value="Genomic_DNA"/>
</dbReference>
<dbReference type="SUPFAM" id="SSF116878">
    <property type="entry name" value="TrmE connector domain"/>
    <property type="match status" value="1"/>
</dbReference>
<feature type="binding site" evidence="6">
    <location>
        <position position="253"/>
    </location>
    <ligand>
        <name>Mg(2+)</name>
        <dbReference type="ChEBI" id="CHEBI:18420"/>
    </ligand>
</feature>
<dbReference type="CDD" id="cd04164">
    <property type="entry name" value="trmE"/>
    <property type="match status" value="1"/>
</dbReference>
<feature type="domain" description="G" evidence="8">
    <location>
        <begin position="242"/>
        <end position="362"/>
    </location>
</feature>
<dbReference type="Pfam" id="PF10396">
    <property type="entry name" value="TrmE_N"/>
    <property type="match status" value="1"/>
</dbReference>
<reference evidence="11" key="1">
    <citation type="journal article" date="2021" name="ISME J.">
        <title>Fine-scale metabolic discontinuity in a stratified prokaryote microbiome of a Red Sea deep halocline.</title>
        <authorList>
            <person name="Michoud G."/>
            <person name="Ngugi D.K."/>
            <person name="Barozzi A."/>
            <person name="Merlino G."/>
            <person name="Calleja M.L."/>
            <person name="Delgado-Huertas A."/>
            <person name="Moran X.A.G."/>
            <person name="Daffonchio D."/>
        </authorList>
    </citation>
    <scope>NUCLEOTIDE SEQUENCE</scope>
    <source>
        <strain evidence="11">SuakinDeep_MAG55_1</strain>
    </source>
</reference>
<dbReference type="Gene3D" id="1.20.120.430">
    <property type="entry name" value="tRNA modification GTPase MnmE domain 2"/>
    <property type="match status" value="1"/>
</dbReference>
<dbReference type="GO" id="GO:0005525">
    <property type="term" value="F:GTP binding"/>
    <property type="evidence" value="ECO:0007669"/>
    <property type="project" value="UniProtKB-UniRule"/>
</dbReference>
<dbReference type="GO" id="GO:0046872">
    <property type="term" value="F:metal ion binding"/>
    <property type="evidence" value="ECO:0007669"/>
    <property type="project" value="UniProtKB-KW"/>
</dbReference>
<dbReference type="GO" id="GO:0002098">
    <property type="term" value="P:tRNA wobble uridine modification"/>
    <property type="evidence" value="ECO:0007669"/>
    <property type="project" value="TreeGrafter"/>
</dbReference>
<keyword evidence="2 6" id="KW-0819">tRNA processing</keyword>
<dbReference type="NCBIfam" id="TIGR00450">
    <property type="entry name" value="mnmE_trmE_thdF"/>
    <property type="match status" value="1"/>
</dbReference>
<feature type="binding site" evidence="6">
    <location>
        <position position="249"/>
    </location>
    <ligand>
        <name>K(+)</name>
        <dbReference type="ChEBI" id="CHEBI:29103"/>
    </ligand>
</feature>